<gene>
    <name evidence="1" type="ORF">SHTP_2834</name>
</gene>
<sequence length="55" mass="6202">MSPGGFRFTGHVVWCQSFDEWGADSPTFVGHLYSFAHGNRAVIRTRRGCEEVRDA</sequence>
<dbReference type="Proteomes" id="UP000218067">
    <property type="component" value="Chromosome"/>
</dbReference>
<protein>
    <submittedName>
        <fullName evidence="1">Uncharacterized protein</fullName>
    </submittedName>
</protein>
<evidence type="ECO:0000313" key="1">
    <source>
        <dbReference type="EMBL" id="BAV41914.1"/>
    </source>
</evidence>
<name>A0A1B4Y4C8_MYCUL</name>
<reference evidence="1 2" key="1">
    <citation type="submission" date="2016-08" db="EMBL/GenBank/DDBJ databases">
        <title>Complete genome sequence of Mycobacterium shinshuense, a subspecies of M. ulcerans.</title>
        <authorList>
            <person name="Yoshida M."/>
            <person name="Ogura Y."/>
            <person name="Hayashi T."/>
            <person name="Hoshino Y."/>
        </authorList>
    </citation>
    <scope>NUCLEOTIDE SEQUENCE [LARGE SCALE GENOMIC DNA]</scope>
    <source>
        <strain evidence="2">ATCC 33728</strain>
    </source>
</reference>
<dbReference type="AlphaFoldDB" id="A0A1B4Y4C8"/>
<evidence type="ECO:0000313" key="2">
    <source>
        <dbReference type="Proteomes" id="UP000218067"/>
    </source>
</evidence>
<proteinExistence type="predicted"/>
<accession>A0A1B4Y4C8</accession>
<dbReference type="EMBL" id="AP017624">
    <property type="protein sequence ID" value="BAV41914.1"/>
    <property type="molecule type" value="Genomic_DNA"/>
</dbReference>
<organism evidence="1 2">
    <name type="scientific">Mycobacterium ulcerans subsp. shinshuense</name>
    <dbReference type="NCBI Taxonomy" id="1124626"/>
    <lineage>
        <taxon>Bacteria</taxon>
        <taxon>Bacillati</taxon>
        <taxon>Actinomycetota</taxon>
        <taxon>Actinomycetes</taxon>
        <taxon>Mycobacteriales</taxon>
        <taxon>Mycobacteriaceae</taxon>
        <taxon>Mycobacterium</taxon>
        <taxon>Mycobacterium ulcerans group</taxon>
    </lineage>
</organism>